<gene>
    <name evidence="4 5" type="primary">mqnA</name>
    <name evidence="5" type="ORF">NNJEOMEG_03761</name>
</gene>
<reference evidence="5 6" key="1">
    <citation type="submission" date="2020-04" db="EMBL/GenBank/DDBJ databases">
        <authorList>
            <consortium name="Desulfovibrio sp. FSS-1 genome sequencing consortium"/>
            <person name="Shimoshige H."/>
            <person name="Kobayashi H."/>
            <person name="Maekawa T."/>
        </authorList>
    </citation>
    <scope>NUCLEOTIDE SEQUENCE [LARGE SCALE GENOMIC DNA]</scope>
    <source>
        <strain evidence="5 6">SIID29052-01</strain>
    </source>
</reference>
<sequence length="300" mass="32496">MSAAASAPGSAPGSRPVRLGRISYLNVLPIYHPLEAGWVSHGFEVVSGPPAKLNGLIRAGELDLSACSSIEYARNPERYVLLPDLAIGSFGPVKSVLLVSRVPLARLAGESVLVTAESHTSAALLRIVLERVYGVRPAYRDCRGPVRQAMALGADDPAALAIGDEALALRGDPRFPYQLDLGEVWRDWTGLPFVFGVWVARREAVAERPEELAAAARLLVESKRAGVAAIEEMASLASLIYPKLTRAEIRRYFGRLVYDLGELEQQGLSRFFQCLAEHGFIESPPSLDILGRRQGIDSQG</sequence>
<keyword evidence="3 4" id="KW-0456">Lyase</keyword>
<proteinExistence type="inferred from homology"/>
<dbReference type="SUPFAM" id="SSF53850">
    <property type="entry name" value="Periplasmic binding protein-like II"/>
    <property type="match status" value="1"/>
</dbReference>
<dbReference type="EC" id="4.2.1.151" evidence="4"/>
<protein>
    <recommendedName>
        <fullName evidence="4">Chorismate dehydratase</fullName>
        <ecNumber evidence="4">4.2.1.151</ecNumber>
    </recommendedName>
    <alternativeName>
        <fullName evidence="4">Menaquinone biosynthetic enzyme MqnA</fullName>
    </alternativeName>
</protein>
<comment type="similarity">
    <text evidence="4">Belongs to the MqnA/MqnD family. MqnA subfamily.</text>
</comment>
<dbReference type="EMBL" id="BLTE01000025">
    <property type="protein sequence ID" value="GFK95888.1"/>
    <property type="molecule type" value="Genomic_DNA"/>
</dbReference>
<dbReference type="InterPro" id="IPR003773">
    <property type="entry name" value="Menaquinone_biosynth"/>
</dbReference>
<dbReference type="PANTHER" id="PTHR37690">
    <property type="entry name" value="CHORISMATE DEHYDRATASE"/>
    <property type="match status" value="1"/>
</dbReference>
<organism evidence="5 6">
    <name type="scientific">Fundidesulfovibrio magnetotacticus</name>
    <dbReference type="NCBI Taxonomy" id="2730080"/>
    <lineage>
        <taxon>Bacteria</taxon>
        <taxon>Pseudomonadati</taxon>
        <taxon>Thermodesulfobacteriota</taxon>
        <taxon>Desulfovibrionia</taxon>
        <taxon>Desulfovibrionales</taxon>
        <taxon>Desulfovibrionaceae</taxon>
        <taxon>Fundidesulfovibrio</taxon>
    </lineage>
</organism>
<accession>A0A6V8M098</accession>
<comment type="function">
    <text evidence="4">Catalyzes the dehydration of chorismate into 3-[(1-carboxyvinyl)oxy]benzoate, a step in the biosynthesis of menaquinone (MK, vitamin K2).</text>
</comment>
<dbReference type="InterPro" id="IPR030868">
    <property type="entry name" value="MqnA"/>
</dbReference>
<dbReference type="HAMAP" id="MF_00995">
    <property type="entry name" value="MqnA"/>
    <property type="match status" value="1"/>
</dbReference>
<keyword evidence="2 4" id="KW-0474">Menaquinone biosynthesis</keyword>
<dbReference type="CDD" id="cd13634">
    <property type="entry name" value="PBP2_Sco4506"/>
    <property type="match status" value="1"/>
</dbReference>
<dbReference type="GO" id="GO:0009234">
    <property type="term" value="P:menaquinone biosynthetic process"/>
    <property type="evidence" value="ECO:0007669"/>
    <property type="project" value="UniProtKB-UniRule"/>
</dbReference>
<evidence type="ECO:0000256" key="4">
    <source>
        <dbReference type="HAMAP-Rule" id="MF_00995"/>
    </source>
</evidence>
<dbReference type="Gene3D" id="3.40.190.10">
    <property type="entry name" value="Periplasmic binding protein-like II"/>
    <property type="match status" value="2"/>
</dbReference>
<keyword evidence="6" id="KW-1185">Reference proteome</keyword>
<dbReference type="AlphaFoldDB" id="A0A6V8M098"/>
<name>A0A6V8M098_9BACT</name>
<evidence type="ECO:0000256" key="1">
    <source>
        <dbReference type="ARBA" id="ARBA00004863"/>
    </source>
</evidence>
<dbReference type="Proteomes" id="UP000494245">
    <property type="component" value="Unassembled WGS sequence"/>
</dbReference>
<evidence type="ECO:0000256" key="3">
    <source>
        <dbReference type="ARBA" id="ARBA00023239"/>
    </source>
</evidence>
<evidence type="ECO:0000256" key="2">
    <source>
        <dbReference type="ARBA" id="ARBA00022428"/>
    </source>
</evidence>
<comment type="catalytic activity">
    <reaction evidence="4">
        <text>chorismate = 3-[(1-carboxyvinyl)-oxy]benzoate + H2O</text>
        <dbReference type="Rhea" id="RHEA:40051"/>
        <dbReference type="ChEBI" id="CHEBI:15377"/>
        <dbReference type="ChEBI" id="CHEBI:29748"/>
        <dbReference type="ChEBI" id="CHEBI:76981"/>
        <dbReference type="EC" id="4.2.1.151"/>
    </reaction>
</comment>
<dbReference type="PANTHER" id="PTHR37690:SF1">
    <property type="entry name" value="CHORISMATE DEHYDRATASE"/>
    <property type="match status" value="1"/>
</dbReference>
<dbReference type="GO" id="GO:0016836">
    <property type="term" value="F:hydro-lyase activity"/>
    <property type="evidence" value="ECO:0007669"/>
    <property type="project" value="UniProtKB-UniRule"/>
</dbReference>
<dbReference type="RefSeq" id="WP_173087027.1">
    <property type="nucleotide sequence ID" value="NZ_BLTE01000025.1"/>
</dbReference>
<evidence type="ECO:0000313" key="6">
    <source>
        <dbReference type="Proteomes" id="UP000494245"/>
    </source>
</evidence>
<comment type="caution">
    <text evidence="5">The sequence shown here is derived from an EMBL/GenBank/DDBJ whole genome shotgun (WGS) entry which is preliminary data.</text>
</comment>
<dbReference type="Pfam" id="PF02621">
    <property type="entry name" value="VitK2_biosynth"/>
    <property type="match status" value="1"/>
</dbReference>
<dbReference type="UniPathway" id="UPA00079"/>
<evidence type="ECO:0000313" key="5">
    <source>
        <dbReference type="EMBL" id="GFK95888.1"/>
    </source>
</evidence>
<reference evidence="5 6" key="2">
    <citation type="submission" date="2020-05" db="EMBL/GenBank/DDBJ databases">
        <title>Draft genome sequence of Desulfovibrio sp. strainFSS-1.</title>
        <authorList>
            <person name="Shimoshige H."/>
            <person name="Kobayashi H."/>
            <person name="Maekawa T."/>
        </authorList>
    </citation>
    <scope>NUCLEOTIDE SEQUENCE [LARGE SCALE GENOMIC DNA]</scope>
    <source>
        <strain evidence="5 6">SIID29052-01</strain>
    </source>
</reference>
<comment type="pathway">
    <text evidence="1 4">Quinol/quinone metabolism; menaquinone biosynthesis.</text>
</comment>